<reference evidence="2 3" key="1">
    <citation type="submission" date="2018-03" db="EMBL/GenBank/DDBJ databases">
        <title>Draft genome sequence of Rohu Carp (Labeo rohita).</title>
        <authorList>
            <person name="Das P."/>
            <person name="Kushwaha B."/>
            <person name="Joshi C.G."/>
            <person name="Kumar D."/>
            <person name="Nagpure N.S."/>
            <person name="Sahoo L."/>
            <person name="Das S.P."/>
            <person name="Bit A."/>
            <person name="Patnaik S."/>
            <person name="Meher P.K."/>
            <person name="Jayasankar P."/>
            <person name="Koringa P.G."/>
            <person name="Patel N.V."/>
            <person name="Hinsu A.T."/>
            <person name="Kumar R."/>
            <person name="Pandey M."/>
            <person name="Agarwal S."/>
            <person name="Srivastava S."/>
            <person name="Singh M."/>
            <person name="Iquebal M.A."/>
            <person name="Jaiswal S."/>
            <person name="Angadi U.B."/>
            <person name="Kumar N."/>
            <person name="Raza M."/>
            <person name="Shah T.M."/>
            <person name="Rai A."/>
            <person name="Jena J.K."/>
        </authorList>
    </citation>
    <scope>NUCLEOTIDE SEQUENCE [LARGE SCALE GENOMIC DNA]</scope>
    <source>
        <strain evidence="2">DASCIFA01</strain>
        <tissue evidence="2">Testis</tissue>
    </source>
</reference>
<feature type="compositionally biased region" description="Basic and acidic residues" evidence="1">
    <location>
        <begin position="78"/>
        <end position="89"/>
    </location>
</feature>
<dbReference type="AlphaFoldDB" id="A0A498N112"/>
<name>A0A498N112_LABRO</name>
<dbReference type="EMBL" id="QBIY01012241">
    <property type="protein sequence ID" value="RXN26461.1"/>
    <property type="molecule type" value="Genomic_DNA"/>
</dbReference>
<sequence length="89" mass="9316">MEPEPPGPRLSFCLAPAGPPAQCNRAGTEKKGSVWAEALDPPSPALFSPVTSSISCVRLSEGLPMGTQRASAPPAEKGFIRDKRESLSP</sequence>
<evidence type="ECO:0000256" key="1">
    <source>
        <dbReference type="SAM" id="MobiDB-lite"/>
    </source>
</evidence>
<accession>A0A498N112</accession>
<protein>
    <submittedName>
        <fullName evidence="2">Uncharacterized protein</fullName>
    </submittedName>
</protein>
<proteinExistence type="predicted"/>
<dbReference type="Proteomes" id="UP000290572">
    <property type="component" value="Unassembled WGS sequence"/>
</dbReference>
<keyword evidence="3" id="KW-1185">Reference proteome</keyword>
<comment type="caution">
    <text evidence="2">The sequence shown here is derived from an EMBL/GenBank/DDBJ whole genome shotgun (WGS) entry which is preliminary data.</text>
</comment>
<feature type="region of interest" description="Disordered" evidence="1">
    <location>
        <begin position="64"/>
        <end position="89"/>
    </location>
</feature>
<organism evidence="2 3">
    <name type="scientific">Labeo rohita</name>
    <name type="common">Indian major carp</name>
    <name type="synonym">Cyprinus rohita</name>
    <dbReference type="NCBI Taxonomy" id="84645"/>
    <lineage>
        <taxon>Eukaryota</taxon>
        <taxon>Metazoa</taxon>
        <taxon>Chordata</taxon>
        <taxon>Craniata</taxon>
        <taxon>Vertebrata</taxon>
        <taxon>Euteleostomi</taxon>
        <taxon>Actinopterygii</taxon>
        <taxon>Neopterygii</taxon>
        <taxon>Teleostei</taxon>
        <taxon>Ostariophysi</taxon>
        <taxon>Cypriniformes</taxon>
        <taxon>Cyprinidae</taxon>
        <taxon>Labeoninae</taxon>
        <taxon>Labeonini</taxon>
        <taxon>Labeo</taxon>
    </lineage>
</organism>
<evidence type="ECO:0000313" key="2">
    <source>
        <dbReference type="EMBL" id="RXN26461.1"/>
    </source>
</evidence>
<evidence type="ECO:0000313" key="3">
    <source>
        <dbReference type="Proteomes" id="UP000290572"/>
    </source>
</evidence>
<gene>
    <name evidence="2" type="ORF">ROHU_020940</name>
</gene>